<keyword evidence="1" id="KW-0812">Transmembrane</keyword>
<feature type="transmembrane region" description="Helical" evidence="1">
    <location>
        <begin position="107"/>
        <end position="125"/>
    </location>
</feature>
<dbReference type="EMBL" id="LBYB01000003">
    <property type="protein sequence ID" value="KKR42253.1"/>
    <property type="molecule type" value="Genomic_DNA"/>
</dbReference>
<organism evidence="2 3">
    <name type="scientific">Candidatus Daviesbacteria bacterium GW2011_GWC2_40_12</name>
    <dbReference type="NCBI Taxonomy" id="1618431"/>
    <lineage>
        <taxon>Bacteria</taxon>
        <taxon>Candidatus Daviesiibacteriota</taxon>
    </lineage>
</organism>
<proteinExistence type="predicted"/>
<keyword evidence="1" id="KW-1133">Transmembrane helix</keyword>
<sequence length="140" mass="15710">MTPLPAQNQSGQTEQTQLPAISSDQIKLLKNNPELLKQSGIDPKLLDSLSVPQEAIEAPADLIKDTIKQTVKDQVQNFIKPYASFIPAVLTVLLFITLQSITSFINLLIYPLIWLTFLILEKVGFTKFTTEMRPVKKLMV</sequence>
<evidence type="ECO:0000256" key="1">
    <source>
        <dbReference type="SAM" id="Phobius"/>
    </source>
</evidence>
<protein>
    <submittedName>
        <fullName evidence="2">Uncharacterized protein</fullName>
    </submittedName>
</protein>
<comment type="caution">
    <text evidence="2">The sequence shown here is derived from an EMBL/GenBank/DDBJ whole genome shotgun (WGS) entry which is preliminary data.</text>
</comment>
<keyword evidence="1" id="KW-0472">Membrane</keyword>
<evidence type="ECO:0000313" key="3">
    <source>
        <dbReference type="Proteomes" id="UP000034881"/>
    </source>
</evidence>
<name>A0A0G0QQ64_9BACT</name>
<gene>
    <name evidence="2" type="ORF">UT77_C0003G0048</name>
</gene>
<dbReference type="AlphaFoldDB" id="A0A0G0QQ64"/>
<accession>A0A0G0QQ64</accession>
<feature type="transmembrane region" description="Helical" evidence="1">
    <location>
        <begin position="82"/>
        <end position="101"/>
    </location>
</feature>
<reference evidence="2 3" key="1">
    <citation type="journal article" date="2015" name="Nature">
        <title>rRNA introns, odd ribosomes, and small enigmatic genomes across a large radiation of phyla.</title>
        <authorList>
            <person name="Brown C.T."/>
            <person name="Hug L.A."/>
            <person name="Thomas B.C."/>
            <person name="Sharon I."/>
            <person name="Castelle C.J."/>
            <person name="Singh A."/>
            <person name="Wilkins M.J."/>
            <person name="Williams K.H."/>
            <person name="Banfield J.F."/>
        </authorList>
    </citation>
    <scope>NUCLEOTIDE SEQUENCE [LARGE SCALE GENOMIC DNA]</scope>
</reference>
<dbReference type="Proteomes" id="UP000034881">
    <property type="component" value="Unassembled WGS sequence"/>
</dbReference>
<evidence type="ECO:0000313" key="2">
    <source>
        <dbReference type="EMBL" id="KKR42253.1"/>
    </source>
</evidence>